<keyword evidence="10" id="KW-0540">Nuclease</keyword>
<dbReference type="CDD" id="cd04453">
    <property type="entry name" value="S1_RNase_E"/>
    <property type="match status" value="1"/>
</dbReference>
<evidence type="ECO:0000256" key="7">
    <source>
        <dbReference type="ARBA" id="ARBA00022519"/>
    </source>
</evidence>
<comment type="subcellular location">
    <subcellularLocation>
        <location evidence="2">Cytoplasm</location>
    </subcellularLocation>
</comment>
<dbReference type="HOGENOM" id="CLU_016002_0_0_7"/>
<dbReference type="GeneID" id="78087907"/>
<dbReference type="PROSITE" id="PS50126">
    <property type="entry name" value="S1"/>
    <property type="match status" value="1"/>
</dbReference>
<evidence type="ECO:0000259" key="19">
    <source>
        <dbReference type="PROSITE" id="PS50126"/>
    </source>
</evidence>
<dbReference type="GO" id="GO:0004540">
    <property type="term" value="F:RNA nuclease activity"/>
    <property type="evidence" value="ECO:0007669"/>
    <property type="project" value="InterPro"/>
</dbReference>
<keyword evidence="14" id="KW-0378">Hydrolase</keyword>
<keyword evidence="5" id="KW-1003">Cell membrane</keyword>
<feature type="compositionally biased region" description="Low complexity" evidence="18">
    <location>
        <begin position="200"/>
        <end position="236"/>
    </location>
</feature>
<feature type="compositionally biased region" description="Basic residues" evidence="18">
    <location>
        <begin position="320"/>
        <end position="332"/>
    </location>
</feature>
<dbReference type="NCBIfam" id="TIGR00757">
    <property type="entry name" value="RNaseEG"/>
    <property type="match status" value="1"/>
</dbReference>
<dbReference type="Gene3D" id="2.40.50.140">
    <property type="entry name" value="Nucleic acid-binding proteins"/>
    <property type="match status" value="1"/>
</dbReference>
<dbReference type="Pfam" id="PF20833">
    <property type="entry name" value="RNase_E_G_Thio"/>
    <property type="match status" value="1"/>
</dbReference>
<evidence type="ECO:0000256" key="16">
    <source>
        <dbReference type="ARBA" id="ARBA00022884"/>
    </source>
</evidence>
<evidence type="ECO:0000256" key="2">
    <source>
        <dbReference type="ARBA" id="ARBA00004496"/>
    </source>
</evidence>
<evidence type="ECO:0000256" key="3">
    <source>
        <dbReference type="ARBA" id="ARBA00005663"/>
    </source>
</evidence>
<keyword evidence="16" id="KW-0694">RNA-binding</keyword>
<feature type="region of interest" description="Disordered" evidence="18">
    <location>
        <begin position="1"/>
        <end position="127"/>
    </location>
</feature>
<dbReference type="InterPro" id="IPR012340">
    <property type="entry name" value="NA-bd_OB-fold"/>
</dbReference>
<feature type="region of interest" description="Disordered" evidence="18">
    <location>
        <begin position="144"/>
        <end position="366"/>
    </location>
</feature>
<evidence type="ECO:0000256" key="6">
    <source>
        <dbReference type="ARBA" id="ARBA00022490"/>
    </source>
</evidence>
<evidence type="ECO:0000256" key="18">
    <source>
        <dbReference type="SAM" id="MobiDB-lite"/>
    </source>
</evidence>
<dbReference type="GO" id="GO:0004519">
    <property type="term" value="F:endonuclease activity"/>
    <property type="evidence" value="ECO:0007669"/>
    <property type="project" value="UniProtKB-KW"/>
</dbReference>
<name>E5Y7P3_BILW3</name>
<feature type="compositionally biased region" description="Acidic residues" evidence="18">
    <location>
        <begin position="341"/>
        <end position="354"/>
    </location>
</feature>
<dbReference type="InterPro" id="IPR048583">
    <property type="entry name" value="RNase_E_G_thioredoxin-like"/>
</dbReference>
<dbReference type="EMBL" id="ADCP02000001">
    <property type="protein sequence ID" value="EFV44002.2"/>
    <property type="molecule type" value="Genomic_DNA"/>
</dbReference>
<feature type="compositionally biased region" description="Low complexity" evidence="18">
    <location>
        <begin position="144"/>
        <end position="181"/>
    </location>
</feature>
<comment type="caution">
    <text evidence="20">The sequence shown here is derived from an EMBL/GenBank/DDBJ whole genome shotgun (WGS) entry which is preliminary data.</text>
</comment>
<keyword evidence="8" id="KW-0698">rRNA processing</keyword>
<dbReference type="PANTHER" id="PTHR30001:SF1">
    <property type="entry name" value="RIBONUCLEASE E_G-LIKE PROTEIN, CHLOROPLASTIC"/>
    <property type="match status" value="1"/>
</dbReference>
<dbReference type="SUPFAM" id="SSF50249">
    <property type="entry name" value="Nucleic acid-binding proteins"/>
    <property type="match status" value="1"/>
</dbReference>
<dbReference type="GO" id="GO:0019843">
    <property type="term" value="F:rRNA binding"/>
    <property type="evidence" value="ECO:0007669"/>
    <property type="project" value="UniProtKB-KW"/>
</dbReference>
<dbReference type="Proteomes" id="UP000006034">
    <property type="component" value="Unassembled WGS sequence"/>
</dbReference>
<evidence type="ECO:0000256" key="1">
    <source>
        <dbReference type="ARBA" id="ARBA00001946"/>
    </source>
</evidence>
<evidence type="ECO:0000256" key="13">
    <source>
        <dbReference type="ARBA" id="ARBA00022759"/>
    </source>
</evidence>
<dbReference type="GO" id="GO:0016787">
    <property type="term" value="F:hydrolase activity"/>
    <property type="evidence" value="ECO:0007669"/>
    <property type="project" value="UniProtKB-KW"/>
</dbReference>
<keyword evidence="15" id="KW-0460">Magnesium</keyword>
<dbReference type="GO" id="GO:0005737">
    <property type="term" value="C:cytoplasm"/>
    <property type="evidence" value="ECO:0007669"/>
    <property type="project" value="UniProtKB-SubCell"/>
</dbReference>
<feature type="domain" description="S1 motif" evidence="19">
    <location>
        <begin position="409"/>
        <end position="492"/>
    </location>
</feature>
<dbReference type="Pfam" id="PF10150">
    <property type="entry name" value="RNase_E_G"/>
    <property type="match status" value="1"/>
</dbReference>
<evidence type="ECO:0000313" key="20">
    <source>
        <dbReference type="EMBL" id="EFV44002.2"/>
    </source>
</evidence>
<evidence type="ECO:0000256" key="15">
    <source>
        <dbReference type="ARBA" id="ARBA00022842"/>
    </source>
</evidence>
<keyword evidence="11" id="KW-0479">Metal-binding</keyword>
<keyword evidence="13" id="KW-0255">Endonuclease</keyword>
<feature type="compositionally biased region" description="Basic residues" evidence="18">
    <location>
        <begin position="260"/>
        <end position="271"/>
    </location>
</feature>
<keyword evidence="12" id="KW-0699">rRNA-binding</keyword>
<dbReference type="GO" id="GO:0008033">
    <property type="term" value="P:tRNA processing"/>
    <property type="evidence" value="ECO:0007669"/>
    <property type="project" value="UniProtKB-KW"/>
</dbReference>
<dbReference type="PANTHER" id="PTHR30001">
    <property type="entry name" value="RIBONUCLEASE"/>
    <property type="match status" value="1"/>
</dbReference>
<accession>E5Y7P3</accession>
<keyword evidence="6" id="KW-0963">Cytoplasm</keyword>
<protein>
    <recommendedName>
        <fullName evidence="4">Ribonuclease G</fullName>
    </recommendedName>
</protein>
<dbReference type="SMART" id="SM00316">
    <property type="entry name" value="S1"/>
    <property type="match status" value="1"/>
</dbReference>
<keyword evidence="9" id="KW-0819">tRNA processing</keyword>
<dbReference type="GO" id="GO:0006364">
    <property type="term" value="P:rRNA processing"/>
    <property type="evidence" value="ECO:0007669"/>
    <property type="project" value="UniProtKB-KW"/>
</dbReference>
<dbReference type="AlphaFoldDB" id="E5Y7P3"/>
<evidence type="ECO:0000256" key="5">
    <source>
        <dbReference type="ARBA" id="ARBA00022475"/>
    </source>
</evidence>
<evidence type="ECO:0000256" key="17">
    <source>
        <dbReference type="ARBA" id="ARBA00023136"/>
    </source>
</evidence>
<dbReference type="RefSeq" id="WP_016360630.1">
    <property type="nucleotide sequence ID" value="NZ_KE150238.1"/>
</dbReference>
<keyword evidence="7" id="KW-0997">Cell inner membrane</keyword>
<feature type="compositionally biased region" description="Acidic residues" evidence="18">
    <location>
        <begin position="290"/>
        <end position="303"/>
    </location>
</feature>
<evidence type="ECO:0000256" key="14">
    <source>
        <dbReference type="ARBA" id="ARBA00022801"/>
    </source>
</evidence>
<keyword evidence="21" id="KW-1185">Reference proteome</keyword>
<evidence type="ECO:0000256" key="9">
    <source>
        <dbReference type="ARBA" id="ARBA00022694"/>
    </source>
</evidence>
<gene>
    <name evidence="20" type="ORF">HMPREF0179_02208</name>
</gene>
<dbReference type="GO" id="GO:0046872">
    <property type="term" value="F:metal ion binding"/>
    <property type="evidence" value="ECO:0007669"/>
    <property type="project" value="UniProtKB-KW"/>
</dbReference>
<organism evidence="20 21">
    <name type="scientific">Bilophila wadsworthia (strain 3_1_6)</name>
    <dbReference type="NCBI Taxonomy" id="563192"/>
    <lineage>
        <taxon>Bacteria</taxon>
        <taxon>Pseudomonadati</taxon>
        <taxon>Thermodesulfobacteriota</taxon>
        <taxon>Desulfovibrionia</taxon>
        <taxon>Desulfovibrionales</taxon>
        <taxon>Desulfovibrionaceae</taxon>
        <taxon>Bilophila</taxon>
    </lineage>
</organism>
<dbReference type="InterPro" id="IPR004659">
    <property type="entry name" value="RNase_E/G"/>
</dbReference>
<proteinExistence type="inferred from homology"/>
<reference evidence="20 21" key="2">
    <citation type="submission" date="2013-04" db="EMBL/GenBank/DDBJ databases">
        <title>The Genome Sequence of Bilophila wadsworthia 3_1_6.</title>
        <authorList>
            <consortium name="The Broad Institute Genomics Platform"/>
            <person name="Earl A."/>
            <person name="Ward D."/>
            <person name="Feldgarden M."/>
            <person name="Gevers D."/>
            <person name="Sibley C."/>
            <person name="Strauss J."/>
            <person name="Allen-Vercoe E."/>
            <person name="Walker B."/>
            <person name="Young S."/>
            <person name="Zeng Q."/>
            <person name="Gargeya S."/>
            <person name="Fitzgerald M."/>
            <person name="Haas B."/>
            <person name="Abouelleil A."/>
            <person name="Allen A.W."/>
            <person name="Alvarado L."/>
            <person name="Arachchi H.M."/>
            <person name="Berlin A.M."/>
            <person name="Chapman S.B."/>
            <person name="Gainer-Dewar J."/>
            <person name="Goldberg J."/>
            <person name="Griggs A."/>
            <person name="Gujja S."/>
            <person name="Hansen M."/>
            <person name="Howarth C."/>
            <person name="Imamovic A."/>
            <person name="Ireland A."/>
            <person name="Larimer J."/>
            <person name="McCowan C."/>
            <person name="Murphy C."/>
            <person name="Pearson M."/>
            <person name="Poon T.W."/>
            <person name="Priest M."/>
            <person name="Roberts A."/>
            <person name="Saif S."/>
            <person name="Shea T."/>
            <person name="Sisk P."/>
            <person name="Sykes S."/>
            <person name="Wortman J."/>
            <person name="Nusbaum C."/>
            <person name="Birren B."/>
        </authorList>
    </citation>
    <scope>NUCLEOTIDE SEQUENCE [LARGE SCALE GENOMIC DNA]</scope>
    <source>
        <strain evidence="20 21">3_1_6</strain>
    </source>
</reference>
<sequence>MTDSEKIAAPAEQPAASEKPMSAAADAVETPSEPAPEKKPRRPRRKKPAVEQATLELSAPENAVPAQPVEEQSVSAPPAPEAPARKRPAPKQSAAKTARKQSEQPKQPVEAPVEPKQPEQPVLTEHPVQIPAVAASVLPAEAVASAVPAVSEPAAVPAVASPEESAAADASETAEGDAAAPAKRRRSRRSGRGRRRPAEGDAAVDAAAPEAGETPILDEPVAADAPAEAFAESAPAVEDEPAGAESGQESAATGEEAPRKPRSRSRRRKPARPAAEQAEETLKDQQAAVPEDEVFVFDDDDDGPAAAPAEAEGEEARAPRVPRKPRRRRNKKASAAAALQEAEDESAEEGEEEQDAKKGRKSAKAAASGVDRKMLVSVLPGDMVEVVLTEDGSVREYYVEMTHQAKIRGNIYKGVINNIDTNLQAAFVNYGNVKNGFLQIDEVHPEYYLQPHEPTKGRKYPPIQKVLKPGQEVLVQVVKEPNGSKGAFLTTWLSLAGRFLVLTPGQEQIGISRKVEDGEERNRLRELIRGLEPGEGLGAIVRTVSAGTSKTTLQKDLSFLKRVWKDIRKRATTEKVPSLIYQEPGLASRSVRDYLSDDVSEVWVDNAETAEAIREMASLLFPRKGDLVHLYEKHDKTLWEHFGLLNQIEQVHSREVLMPSGGRLVFDQTEALMAIDINSGKIGGKTNFEAMAFRTNMEAATAIARQLRLRDIGGQIVIDFIEMRDPEHCREVEKELRNAMKGDRARHDIGKMSSFGLLQIVRQRTGSSAISISMETCPHCKGTGQRRNMEWQSVQTLRDLHRAMRSAAAAGQTEYAHSVDAELGLYLLNHKRERLSLMEKEFHIRLDIRIEGISSAPAAPAQQQGHQHNGQNNGR</sequence>
<feature type="compositionally biased region" description="Basic residues" evidence="18">
    <location>
        <begin position="182"/>
        <end position="195"/>
    </location>
</feature>
<evidence type="ECO:0000256" key="10">
    <source>
        <dbReference type="ARBA" id="ARBA00022722"/>
    </source>
</evidence>
<evidence type="ECO:0000256" key="12">
    <source>
        <dbReference type="ARBA" id="ARBA00022730"/>
    </source>
</evidence>
<evidence type="ECO:0000313" key="21">
    <source>
        <dbReference type="Proteomes" id="UP000006034"/>
    </source>
</evidence>
<reference evidence="20 21" key="1">
    <citation type="submission" date="2010-10" db="EMBL/GenBank/DDBJ databases">
        <authorList>
            <consortium name="The Broad Institute Genome Sequencing Platform"/>
            <person name="Ward D."/>
            <person name="Earl A."/>
            <person name="Feldgarden M."/>
            <person name="Young S.K."/>
            <person name="Gargeya S."/>
            <person name="Zeng Q."/>
            <person name="Alvarado L."/>
            <person name="Berlin A."/>
            <person name="Bochicchio J."/>
            <person name="Chapman S.B."/>
            <person name="Chen Z."/>
            <person name="Freedman E."/>
            <person name="Gellesch M."/>
            <person name="Goldberg J."/>
            <person name="Griggs A."/>
            <person name="Gujja S."/>
            <person name="Heilman E."/>
            <person name="Heiman D."/>
            <person name="Howarth C."/>
            <person name="Mehta T."/>
            <person name="Neiman D."/>
            <person name="Pearson M."/>
            <person name="Roberts A."/>
            <person name="Saif S."/>
            <person name="Shea T."/>
            <person name="Shenoy N."/>
            <person name="Sisk P."/>
            <person name="Stolte C."/>
            <person name="Sykes S."/>
            <person name="White J."/>
            <person name="Yandava C."/>
            <person name="Allen-Vercoe E."/>
            <person name="Sibley C."/>
            <person name="Ambrose C.E."/>
            <person name="Strauss J."/>
            <person name="Daigneault M."/>
            <person name="Haas B."/>
            <person name="Nusbaum C."/>
            <person name="Birren B."/>
        </authorList>
    </citation>
    <scope>NUCLEOTIDE SEQUENCE [LARGE SCALE GENOMIC DNA]</scope>
    <source>
        <strain evidence="20 21">3_1_6</strain>
    </source>
</reference>
<comment type="cofactor">
    <cofactor evidence="1">
        <name>Mg(2+)</name>
        <dbReference type="ChEBI" id="CHEBI:18420"/>
    </cofactor>
</comment>
<dbReference type="STRING" id="563192.HMPREF0179_02208"/>
<dbReference type="eggNOG" id="COG1530">
    <property type="taxonomic scope" value="Bacteria"/>
</dbReference>
<dbReference type="Gene3D" id="3.40.1260.20">
    <property type="entry name" value="Ribonuclease E, catalytic domain"/>
    <property type="match status" value="1"/>
</dbReference>
<dbReference type="InterPro" id="IPR003029">
    <property type="entry name" value="S1_domain"/>
</dbReference>
<evidence type="ECO:0000256" key="11">
    <source>
        <dbReference type="ARBA" id="ARBA00022723"/>
    </source>
</evidence>
<keyword evidence="17" id="KW-0472">Membrane</keyword>
<comment type="similarity">
    <text evidence="3">Belongs to the RNase E/G family. RNase G subfamily.</text>
</comment>
<evidence type="ECO:0000256" key="4">
    <source>
        <dbReference type="ARBA" id="ARBA00017719"/>
    </source>
</evidence>
<evidence type="ECO:0000256" key="8">
    <source>
        <dbReference type="ARBA" id="ARBA00022552"/>
    </source>
</evidence>
<dbReference type="InterPro" id="IPR019307">
    <property type="entry name" value="RNA-bd_AU-1/RNase_E/G"/>
</dbReference>